<evidence type="ECO:0000313" key="3">
    <source>
        <dbReference type="Proteomes" id="UP001334248"/>
    </source>
</evidence>
<dbReference type="GeneID" id="89997006"/>
<evidence type="ECO:0000313" key="2">
    <source>
        <dbReference type="EMBL" id="KAK5944276.1"/>
    </source>
</evidence>
<comment type="caution">
    <text evidence="2">The sequence shown here is derived from an EMBL/GenBank/DDBJ whole genome shotgun (WGS) entry which is preliminary data.</text>
</comment>
<feature type="compositionally biased region" description="Polar residues" evidence="1">
    <location>
        <begin position="46"/>
        <end position="55"/>
    </location>
</feature>
<accession>A0ABR0RUJ9</accession>
<dbReference type="RefSeq" id="XP_064732366.1">
    <property type="nucleotide sequence ID" value="XM_064871986.1"/>
</dbReference>
<sequence length="184" mass="19940">MSNLPRRSPRFQQQSQNTQSAVQSIPSFSSFSSQSSSTISTSHPSPTNDSLNLAGQPQQYPLQLQSQFLSPAQNFNAPLPSPSANETNPFGGSQFQYNTQMMGGQSQNQNNTASYQGNNTQSSFGGQQSQQQHHHNSFSQPQRPNLPPASVNGVPPGLPVDFLAEAAKRAQMACLMRDLDDVSL</sequence>
<feature type="region of interest" description="Disordered" evidence="1">
    <location>
        <begin position="72"/>
        <end position="153"/>
    </location>
</feature>
<reference evidence="2 3" key="1">
    <citation type="journal article" date="2023" name="Res Sq">
        <title>Genomic and morphological characterization of Knufia obscura isolated from the Mars 2020 spacecraft assembly facility.</title>
        <authorList>
            <person name="Chander A.M."/>
            <person name="Teixeira M.M."/>
            <person name="Singh N.K."/>
            <person name="Williams M.P."/>
            <person name="Parker C.W."/>
            <person name="Leo P."/>
            <person name="Stajich J.E."/>
            <person name="Torok T."/>
            <person name="Tighe S."/>
            <person name="Mason C.E."/>
            <person name="Venkateswaran K."/>
        </authorList>
    </citation>
    <scope>NUCLEOTIDE SEQUENCE [LARGE SCALE GENOMIC DNA]</scope>
    <source>
        <strain evidence="2 3">CCFEE 5817</strain>
    </source>
</reference>
<name>A0ABR0RUJ9_9EURO</name>
<proteinExistence type="predicted"/>
<organism evidence="2 3">
    <name type="scientific">Knufia obscura</name>
    <dbReference type="NCBI Taxonomy" id="1635080"/>
    <lineage>
        <taxon>Eukaryota</taxon>
        <taxon>Fungi</taxon>
        <taxon>Dikarya</taxon>
        <taxon>Ascomycota</taxon>
        <taxon>Pezizomycotina</taxon>
        <taxon>Eurotiomycetes</taxon>
        <taxon>Chaetothyriomycetidae</taxon>
        <taxon>Chaetothyriales</taxon>
        <taxon>Trichomeriaceae</taxon>
        <taxon>Knufia</taxon>
    </lineage>
</organism>
<feature type="compositionally biased region" description="Low complexity" evidence="1">
    <location>
        <begin position="98"/>
        <end position="131"/>
    </location>
</feature>
<dbReference type="Proteomes" id="UP001334248">
    <property type="component" value="Unassembled WGS sequence"/>
</dbReference>
<feature type="compositionally biased region" description="Low complexity" evidence="1">
    <location>
        <begin position="10"/>
        <end position="45"/>
    </location>
</feature>
<keyword evidence="3" id="KW-1185">Reference proteome</keyword>
<feature type="compositionally biased region" description="Polar residues" evidence="1">
    <location>
        <begin position="82"/>
        <end position="97"/>
    </location>
</feature>
<feature type="region of interest" description="Disordered" evidence="1">
    <location>
        <begin position="1"/>
        <end position="59"/>
    </location>
</feature>
<evidence type="ECO:0000256" key="1">
    <source>
        <dbReference type="SAM" id="MobiDB-lite"/>
    </source>
</evidence>
<gene>
    <name evidence="2" type="ORF">PMZ80_003557</name>
</gene>
<protein>
    <submittedName>
        <fullName evidence="2">Uncharacterized protein</fullName>
    </submittedName>
</protein>
<dbReference type="EMBL" id="JAVHJV010000003">
    <property type="protein sequence ID" value="KAK5944276.1"/>
    <property type="molecule type" value="Genomic_DNA"/>
</dbReference>